<dbReference type="AlphaFoldDB" id="A0A2S7KXZ3"/>
<protein>
    <submittedName>
        <fullName evidence="4">Gas vesicle synthesis GvpLGvpF</fullName>
    </submittedName>
</protein>
<dbReference type="Pfam" id="PF06386">
    <property type="entry name" value="GvpL_GvpF"/>
    <property type="match status" value="1"/>
</dbReference>
<evidence type="ECO:0000256" key="1">
    <source>
        <dbReference type="ARBA" id="ARBA00022987"/>
    </source>
</evidence>
<dbReference type="GO" id="GO:0031412">
    <property type="term" value="P:gas vesicle organization"/>
    <property type="evidence" value="ECO:0007669"/>
    <property type="project" value="InterPro"/>
</dbReference>
<sequence>MTSKNEIVNEGKYIYGIIRHEGPIDFGFIGIGKRSDLVYGVYFNNICAIVSNSPIIQYEVRRVNMIAHEKVLEEVMKQFTVLPAQFSTISEHNNDDGILRILEKDYKKFDKLLIKMEGKKELGLKILANEERIYESIVDKYDAIKSMRRKLIKLNLPPSQTHYERTKIGEMVAEALKTEIENYKNKIIDFLDPFFEDIKINDNYGEMMILNGAFLVNSDNESKFDEAVKDLDEEYGNFMTFKFVGTLPPYNFVTLVIDTK</sequence>
<dbReference type="PANTHER" id="PTHR36852">
    <property type="entry name" value="PROTEIN GVPL 2"/>
    <property type="match status" value="1"/>
</dbReference>
<name>A0A2S7KXZ3_9FLAO</name>
<proteinExistence type="inferred from homology"/>
<evidence type="ECO:0000313" key="4">
    <source>
        <dbReference type="EMBL" id="PQB07507.1"/>
    </source>
</evidence>
<dbReference type="OrthoDB" id="144737at2"/>
<evidence type="ECO:0000256" key="3">
    <source>
        <dbReference type="ARBA" id="ARBA00035643"/>
    </source>
</evidence>
<gene>
    <name evidence="4" type="ORF">BST83_10295</name>
</gene>
<dbReference type="Proteomes" id="UP000239522">
    <property type="component" value="Unassembled WGS sequence"/>
</dbReference>
<dbReference type="InterPro" id="IPR009430">
    <property type="entry name" value="GvpL/GvpF"/>
</dbReference>
<organism evidence="4 5">
    <name type="scientific">Polaribacter filamentus</name>
    <dbReference type="NCBI Taxonomy" id="53483"/>
    <lineage>
        <taxon>Bacteria</taxon>
        <taxon>Pseudomonadati</taxon>
        <taxon>Bacteroidota</taxon>
        <taxon>Flavobacteriia</taxon>
        <taxon>Flavobacteriales</taxon>
        <taxon>Flavobacteriaceae</taxon>
    </lineage>
</organism>
<comment type="subcellular location">
    <subcellularLocation>
        <location evidence="2">Gas vesicle</location>
    </subcellularLocation>
</comment>
<dbReference type="EMBL" id="MQUA01000013">
    <property type="protein sequence ID" value="PQB07507.1"/>
    <property type="molecule type" value="Genomic_DNA"/>
</dbReference>
<dbReference type="GO" id="GO:0031411">
    <property type="term" value="C:gas vesicle"/>
    <property type="evidence" value="ECO:0007669"/>
    <property type="project" value="UniProtKB-SubCell"/>
</dbReference>
<dbReference type="PANTHER" id="PTHR36852:SF1">
    <property type="entry name" value="PROTEIN GVPL 2"/>
    <property type="match status" value="1"/>
</dbReference>
<dbReference type="RefSeq" id="WP_104809716.1">
    <property type="nucleotide sequence ID" value="NZ_MQUA01000013.1"/>
</dbReference>
<comment type="caution">
    <text evidence="4">The sequence shown here is derived from an EMBL/GenBank/DDBJ whole genome shotgun (WGS) entry which is preliminary data.</text>
</comment>
<evidence type="ECO:0000313" key="5">
    <source>
        <dbReference type="Proteomes" id="UP000239522"/>
    </source>
</evidence>
<keyword evidence="1" id="KW-0304">Gas vesicle</keyword>
<accession>A0A2S7KXZ3</accession>
<comment type="similarity">
    <text evidence="3">Belongs to the gas vesicle GvpF/GvpL family.</text>
</comment>
<evidence type="ECO:0000256" key="2">
    <source>
        <dbReference type="ARBA" id="ARBA00035108"/>
    </source>
</evidence>
<keyword evidence="5" id="KW-1185">Reference proteome</keyword>
<reference evidence="4 5" key="1">
    <citation type="submission" date="2016-11" db="EMBL/GenBank/DDBJ databases">
        <title>Trade-off between light-utilization and light-protection in marine flavobacteria.</title>
        <authorList>
            <person name="Kumagai Y."/>
        </authorList>
    </citation>
    <scope>NUCLEOTIDE SEQUENCE [LARGE SCALE GENOMIC DNA]</scope>
    <source>
        <strain evidence="4 5">ATCC 700397</strain>
    </source>
</reference>